<dbReference type="OrthoDB" id="566138at2759"/>
<feature type="domain" description="Amidase" evidence="2">
    <location>
        <begin position="60"/>
        <end position="516"/>
    </location>
</feature>
<evidence type="ECO:0000313" key="4">
    <source>
        <dbReference type="Proteomes" id="UP000094569"/>
    </source>
</evidence>
<dbReference type="VEuPathDB" id="FungiDB:SI65_06600"/>
<proteinExistence type="predicted"/>
<name>A0A1E3BA20_ASPCR</name>
<sequence>MIFGRQLSCLVALLYTSAGVLGYPACEKAPAGDCIYPSLINATSDQLQDGLSKGCFTSADLVKAYVERIHEVNSTLHIVLEINPDAMQIAQSLDEERKRGSTRGPLHGLPILVKDLIGTNDKMETAAGSYALVGAKVPEDSTVVAKLRESGAIILGKTSLSEWANFRSSDSSDGWNARGGQTYAAYIQDQTPSGSSSGSAVSADLGLALAALGTETYGSILWPSEKSNIVGIKPTTGLTSRHMAIPISERQDTIGPMARTVKDAAMVLQAIAGQDPKDNYTLASPFAAGFPDYVAACKSSGLQGKRIGIPRNVISHNGGNDNLVVPAFEAAISEIEAAGATIVDDANFTAYEESVNSNIHYEMMALDFISNIADYLSGLKTNPNKLYSLNDIRNFTQHEPLEDFPDRNTESWDIAVSVGLNNTSPEFWSLYQQALKIGGDGGILGALTRQNLDAVILPTAVAPAIPAMVGSPVITVPLGVSPEGTPEIKDRGVVYSAPGIPFGISFLGAKWSEEQLIGMAYAFEQRTLKRDQLRRIIEPKTELRDVL</sequence>
<dbReference type="Proteomes" id="UP000094569">
    <property type="component" value="Unassembled WGS sequence"/>
</dbReference>
<dbReference type="SUPFAM" id="SSF75304">
    <property type="entry name" value="Amidase signature (AS) enzymes"/>
    <property type="match status" value="1"/>
</dbReference>
<evidence type="ECO:0000313" key="3">
    <source>
        <dbReference type="EMBL" id="ODM17812.1"/>
    </source>
</evidence>
<dbReference type="InterPro" id="IPR036928">
    <property type="entry name" value="AS_sf"/>
</dbReference>
<evidence type="ECO:0000259" key="2">
    <source>
        <dbReference type="Pfam" id="PF01425"/>
    </source>
</evidence>
<dbReference type="PANTHER" id="PTHR42678:SF34">
    <property type="entry name" value="OS04G0183300 PROTEIN"/>
    <property type="match status" value="1"/>
</dbReference>
<feature type="signal peptide" evidence="1">
    <location>
        <begin position="1"/>
        <end position="22"/>
    </location>
</feature>
<organism evidence="3 4">
    <name type="scientific">Aspergillus cristatus</name>
    <name type="common">Chinese Fuzhuan brick tea-fermentation fungus</name>
    <name type="synonym">Eurotium cristatum</name>
    <dbReference type="NCBI Taxonomy" id="573508"/>
    <lineage>
        <taxon>Eukaryota</taxon>
        <taxon>Fungi</taxon>
        <taxon>Dikarya</taxon>
        <taxon>Ascomycota</taxon>
        <taxon>Pezizomycotina</taxon>
        <taxon>Eurotiomycetes</taxon>
        <taxon>Eurotiomycetidae</taxon>
        <taxon>Eurotiales</taxon>
        <taxon>Aspergillaceae</taxon>
        <taxon>Aspergillus</taxon>
        <taxon>Aspergillus subgen. Aspergillus</taxon>
    </lineage>
</organism>
<feature type="chain" id="PRO_5009123526" description="Amidase domain-containing protein" evidence="1">
    <location>
        <begin position="23"/>
        <end position="547"/>
    </location>
</feature>
<comment type="caution">
    <text evidence="3">The sequence shown here is derived from an EMBL/GenBank/DDBJ whole genome shotgun (WGS) entry which is preliminary data.</text>
</comment>
<reference evidence="3 4" key="1">
    <citation type="journal article" date="2016" name="BMC Genomics">
        <title>Comparative genomic and transcriptomic analyses of the Fuzhuan brick tea-fermentation fungus Aspergillus cristatus.</title>
        <authorList>
            <person name="Ge Y."/>
            <person name="Wang Y."/>
            <person name="Liu Y."/>
            <person name="Tan Y."/>
            <person name="Ren X."/>
            <person name="Zhang X."/>
            <person name="Hyde K.D."/>
            <person name="Liu Y."/>
            <person name="Liu Z."/>
        </authorList>
    </citation>
    <scope>NUCLEOTIDE SEQUENCE [LARGE SCALE GENOMIC DNA]</scope>
    <source>
        <strain evidence="3 4">GZAAS20.1005</strain>
    </source>
</reference>
<keyword evidence="4" id="KW-1185">Reference proteome</keyword>
<accession>A0A1E3BA20</accession>
<dbReference type="Pfam" id="PF01425">
    <property type="entry name" value="Amidase"/>
    <property type="match status" value="1"/>
</dbReference>
<gene>
    <name evidence="3" type="ORF">SI65_06600</name>
</gene>
<evidence type="ECO:0000256" key="1">
    <source>
        <dbReference type="SAM" id="SignalP"/>
    </source>
</evidence>
<dbReference type="AlphaFoldDB" id="A0A1E3BA20"/>
<dbReference type="InterPro" id="IPR023631">
    <property type="entry name" value="Amidase_dom"/>
</dbReference>
<dbReference type="Gene3D" id="3.90.1300.10">
    <property type="entry name" value="Amidase signature (AS) domain"/>
    <property type="match status" value="1"/>
</dbReference>
<dbReference type="PANTHER" id="PTHR42678">
    <property type="entry name" value="AMIDASE"/>
    <property type="match status" value="1"/>
</dbReference>
<dbReference type="STRING" id="573508.A0A1E3BA20"/>
<keyword evidence="1" id="KW-0732">Signal</keyword>
<dbReference type="EMBL" id="JXNT01000007">
    <property type="protein sequence ID" value="ODM17812.1"/>
    <property type="molecule type" value="Genomic_DNA"/>
</dbReference>
<protein>
    <recommendedName>
        <fullName evidence="2">Amidase domain-containing protein</fullName>
    </recommendedName>
</protein>